<organism evidence="1 2">
    <name type="scientific">Actinomadura spongiicola</name>
    <dbReference type="NCBI Taxonomy" id="2303421"/>
    <lineage>
        <taxon>Bacteria</taxon>
        <taxon>Bacillati</taxon>
        <taxon>Actinomycetota</taxon>
        <taxon>Actinomycetes</taxon>
        <taxon>Streptosporangiales</taxon>
        <taxon>Thermomonosporaceae</taxon>
        <taxon>Actinomadura</taxon>
    </lineage>
</organism>
<proteinExistence type="predicted"/>
<evidence type="ECO:0000313" key="1">
    <source>
        <dbReference type="EMBL" id="RFS87051.1"/>
    </source>
</evidence>
<dbReference type="AlphaFoldDB" id="A0A372GNS8"/>
<protein>
    <submittedName>
        <fullName evidence="1">Uncharacterized protein</fullName>
    </submittedName>
</protein>
<name>A0A372GNS8_9ACTN</name>
<evidence type="ECO:0000313" key="2">
    <source>
        <dbReference type="Proteomes" id="UP000262882"/>
    </source>
</evidence>
<accession>A0A372GNS8</accession>
<dbReference type="Proteomes" id="UP000262882">
    <property type="component" value="Unassembled WGS sequence"/>
</dbReference>
<keyword evidence="2" id="KW-1185">Reference proteome</keyword>
<dbReference type="EMBL" id="QVNQ01000001">
    <property type="protein sequence ID" value="RFS87051.1"/>
    <property type="molecule type" value="Genomic_DNA"/>
</dbReference>
<reference evidence="1 2" key="1">
    <citation type="submission" date="2018-08" db="EMBL/GenBank/DDBJ databases">
        <title>Actinomadura spongicola sp. nov., isolated from marine sponge Leucetta chagosensis.</title>
        <authorList>
            <person name="Li L."/>
            <person name="Lin H.W."/>
        </authorList>
    </citation>
    <scope>NUCLEOTIDE SEQUENCE [LARGE SCALE GENOMIC DNA]</scope>
    <source>
        <strain evidence="1 2">LHW52907</strain>
    </source>
</reference>
<gene>
    <name evidence="1" type="ORF">D0T12_02015</name>
</gene>
<comment type="caution">
    <text evidence="1">The sequence shown here is derived from an EMBL/GenBank/DDBJ whole genome shotgun (WGS) entry which is preliminary data.</text>
</comment>
<sequence length="67" mass="7664">MMARRLTKAEKRSNAILIWWAAVIVLAVSAWKSDRPELWILPLLTWAYYELCAVPTLCGVETSRGFP</sequence>